<evidence type="ECO:0000256" key="1">
    <source>
        <dbReference type="SAM" id="Phobius"/>
    </source>
</evidence>
<comment type="caution">
    <text evidence="2">The sequence shown here is derived from an EMBL/GenBank/DDBJ whole genome shotgun (WGS) entry which is preliminary data.</text>
</comment>
<gene>
    <name evidence="2" type="ORF">SLEP1_g24851</name>
</gene>
<feature type="transmembrane region" description="Helical" evidence="1">
    <location>
        <begin position="20"/>
        <end position="40"/>
    </location>
</feature>
<keyword evidence="1" id="KW-1133">Transmembrane helix</keyword>
<accession>A0AAV5JR66</accession>
<protein>
    <submittedName>
        <fullName evidence="2">Uncharacterized protein</fullName>
    </submittedName>
</protein>
<sequence length="42" mass="4888">MHSFVHDFVYPSDVYSSRIRFHLLVGLIVKFLAMLCLMSARS</sequence>
<proteinExistence type="predicted"/>
<dbReference type="AlphaFoldDB" id="A0AAV5JR66"/>
<keyword evidence="1" id="KW-0472">Membrane</keyword>
<evidence type="ECO:0000313" key="3">
    <source>
        <dbReference type="Proteomes" id="UP001054252"/>
    </source>
</evidence>
<dbReference type="EMBL" id="BPVZ01000039">
    <property type="protein sequence ID" value="GKV13889.1"/>
    <property type="molecule type" value="Genomic_DNA"/>
</dbReference>
<organism evidence="2 3">
    <name type="scientific">Rubroshorea leprosula</name>
    <dbReference type="NCBI Taxonomy" id="152421"/>
    <lineage>
        <taxon>Eukaryota</taxon>
        <taxon>Viridiplantae</taxon>
        <taxon>Streptophyta</taxon>
        <taxon>Embryophyta</taxon>
        <taxon>Tracheophyta</taxon>
        <taxon>Spermatophyta</taxon>
        <taxon>Magnoliopsida</taxon>
        <taxon>eudicotyledons</taxon>
        <taxon>Gunneridae</taxon>
        <taxon>Pentapetalae</taxon>
        <taxon>rosids</taxon>
        <taxon>malvids</taxon>
        <taxon>Malvales</taxon>
        <taxon>Dipterocarpaceae</taxon>
        <taxon>Rubroshorea</taxon>
    </lineage>
</organism>
<keyword evidence="1" id="KW-0812">Transmembrane</keyword>
<evidence type="ECO:0000313" key="2">
    <source>
        <dbReference type="EMBL" id="GKV13889.1"/>
    </source>
</evidence>
<reference evidence="2 3" key="1">
    <citation type="journal article" date="2021" name="Commun. Biol.">
        <title>The genome of Shorea leprosula (Dipterocarpaceae) highlights the ecological relevance of drought in aseasonal tropical rainforests.</title>
        <authorList>
            <person name="Ng K.K.S."/>
            <person name="Kobayashi M.J."/>
            <person name="Fawcett J.A."/>
            <person name="Hatakeyama M."/>
            <person name="Paape T."/>
            <person name="Ng C.H."/>
            <person name="Ang C.C."/>
            <person name="Tnah L.H."/>
            <person name="Lee C.T."/>
            <person name="Nishiyama T."/>
            <person name="Sese J."/>
            <person name="O'Brien M.J."/>
            <person name="Copetti D."/>
            <person name="Mohd Noor M.I."/>
            <person name="Ong R.C."/>
            <person name="Putra M."/>
            <person name="Sireger I.Z."/>
            <person name="Indrioko S."/>
            <person name="Kosugi Y."/>
            <person name="Izuno A."/>
            <person name="Isagi Y."/>
            <person name="Lee S.L."/>
            <person name="Shimizu K.K."/>
        </authorList>
    </citation>
    <scope>NUCLEOTIDE SEQUENCE [LARGE SCALE GENOMIC DNA]</scope>
    <source>
        <strain evidence="2">214</strain>
    </source>
</reference>
<name>A0AAV5JR66_9ROSI</name>
<dbReference type="Proteomes" id="UP001054252">
    <property type="component" value="Unassembled WGS sequence"/>
</dbReference>
<keyword evidence="3" id="KW-1185">Reference proteome</keyword>